<dbReference type="InterPro" id="IPR012548">
    <property type="entry name" value="MATCAP"/>
</dbReference>
<evidence type="ECO:0000313" key="6">
    <source>
        <dbReference type="Proteomes" id="UP000234206"/>
    </source>
</evidence>
<name>A0A2I1PAF6_9MICO</name>
<dbReference type="Pfam" id="PF08014">
    <property type="entry name" value="MATCAP"/>
    <property type="match status" value="1"/>
</dbReference>
<dbReference type="AlphaFoldDB" id="A0A2I1PAF6"/>
<comment type="cofactor">
    <cofactor evidence="1">
        <name>Zn(2+)</name>
        <dbReference type="ChEBI" id="CHEBI:29105"/>
    </cofactor>
</comment>
<dbReference type="SMART" id="SM01154">
    <property type="entry name" value="DUF1704"/>
    <property type="match status" value="1"/>
</dbReference>
<sequence>MNSSPTPPTPPAAPGSATWETRDLAIEHNVSLLADSVNFLREVTPDDAEVHREEFLTGTHDEPPFTYRRPQADLEVLSAQIDLLPVDEVGDPTLASLLRRKVREMRVQVEMLRTRGTSIFRDLSVELHGDVSDRLRAFAQHVVDDLEVPEPPQETVGAEEVRESAEALFERYRRIDPRVRVHTEVRRDFTGVALLGERLLISSAVRVPPHRLEVLVQHELGTHLATQVNAVGQPLRTLRTGLTSYDETHEGLAVLGELAAGDLSPFRLRELAVRVLTVHRMLEGATFREAFTAMTEVGVHPAAAYNTCVHVFRSGGLTKDAGYLRGALNLLDHVRAGHPIDLLLLGRFHLEDLPAVTDLHHRGLLALVRARPDWMEISGWQERVRAAAQADDLSTVVSSPPHEAD</sequence>
<evidence type="ECO:0000256" key="4">
    <source>
        <dbReference type="ARBA" id="ARBA00023049"/>
    </source>
</evidence>
<dbReference type="GO" id="GO:0080164">
    <property type="term" value="P:regulation of nitric oxide metabolic process"/>
    <property type="evidence" value="ECO:0007669"/>
    <property type="project" value="TreeGrafter"/>
</dbReference>
<gene>
    <name evidence="5" type="ORF">CYJ76_07035</name>
</gene>
<dbReference type="Proteomes" id="UP000234206">
    <property type="component" value="Unassembled WGS sequence"/>
</dbReference>
<dbReference type="EMBL" id="PKIZ01000011">
    <property type="protein sequence ID" value="PKZ41625.1"/>
    <property type="molecule type" value="Genomic_DNA"/>
</dbReference>
<reference evidence="5 6" key="1">
    <citation type="submission" date="2017-12" db="EMBL/GenBank/DDBJ databases">
        <title>Phylogenetic diversity of female urinary microbiome.</title>
        <authorList>
            <person name="Thomas-White K."/>
            <person name="Wolfe A.J."/>
        </authorList>
    </citation>
    <scope>NUCLEOTIDE SEQUENCE [LARGE SCALE GENOMIC DNA]</scope>
    <source>
        <strain evidence="5 6">UMB1298</strain>
    </source>
</reference>
<dbReference type="GO" id="GO:0006508">
    <property type="term" value="P:proteolysis"/>
    <property type="evidence" value="ECO:0007669"/>
    <property type="project" value="UniProtKB-KW"/>
</dbReference>
<keyword evidence="2" id="KW-0645">Protease</keyword>
<dbReference type="PANTHER" id="PTHR31817">
    <property type="match status" value="1"/>
</dbReference>
<keyword evidence="4" id="KW-0482">Metalloprotease</keyword>
<proteinExistence type="predicted"/>
<evidence type="ECO:0000313" key="5">
    <source>
        <dbReference type="EMBL" id="PKZ41625.1"/>
    </source>
</evidence>
<organism evidence="5 6">
    <name type="scientific">Kytococcus schroeteri</name>
    <dbReference type="NCBI Taxonomy" id="138300"/>
    <lineage>
        <taxon>Bacteria</taxon>
        <taxon>Bacillati</taxon>
        <taxon>Actinomycetota</taxon>
        <taxon>Actinomycetes</taxon>
        <taxon>Micrococcales</taxon>
        <taxon>Kytococcaceae</taxon>
        <taxon>Kytococcus</taxon>
    </lineage>
</organism>
<dbReference type="OrthoDB" id="9785840at2"/>
<dbReference type="PANTHER" id="PTHR31817:SF0">
    <property type="entry name" value="CHROMOSOME UNDETERMINED SCAFFOLD_67, WHOLE GENOME SHOTGUN SEQUENCE"/>
    <property type="match status" value="1"/>
</dbReference>
<protein>
    <submittedName>
        <fullName evidence="5">DUF1704 domain-containing protein</fullName>
    </submittedName>
</protein>
<evidence type="ECO:0000256" key="3">
    <source>
        <dbReference type="ARBA" id="ARBA00022801"/>
    </source>
</evidence>
<comment type="caution">
    <text evidence="5">The sequence shown here is derived from an EMBL/GenBank/DDBJ whole genome shotgun (WGS) entry which is preliminary data.</text>
</comment>
<keyword evidence="6" id="KW-1185">Reference proteome</keyword>
<evidence type="ECO:0000256" key="1">
    <source>
        <dbReference type="ARBA" id="ARBA00001947"/>
    </source>
</evidence>
<dbReference type="RefSeq" id="WP_101849652.1">
    <property type="nucleotide sequence ID" value="NZ_PKIZ01000011.1"/>
</dbReference>
<evidence type="ECO:0000256" key="2">
    <source>
        <dbReference type="ARBA" id="ARBA00022670"/>
    </source>
</evidence>
<dbReference type="GO" id="GO:0008237">
    <property type="term" value="F:metallopeptidase activity"/>
    <property type="evidence" value="ECO:0007669"/>
    <property type="project" value="UniProtKB-KW"/>
</dbReference>
<accession>A0A2I1PAF6</accession>
<keyword evidence="3" id="KW-0378">Hydrolase</keyword>